<evidence type="ECO:0000256" key="2">
    <source>
        <dbReference type="RuleBase" id="RU003707"/>
    </source>
</evidence>
<dbReference type="GO" id="GO:0006635">
    <property type="term" value="P:fatty acid beta-oxidation"/>
    <property type="evidence" value="ECO:0007669"/>
    <property type="project" value="TreeGrafter"/>
</dbReference>
<dbReference type="InterPro" id="IPR018376">
    <property type="entry name" value="Enoyl-CoA_hyd/isom_CS"/>
</dbReference>
<dbReference type="Pfam" id="PF00378">
    <property type="entry name" value="ECH_1"/>
    <property type="match status" value="1"/>
</dbReference>
<dbReference type="CDD" id="cd06558">
    <property type="entry name" value="crotonase-like"/>
    <property type="match status" value="1"/>
</dbReference>
<dbReference type="PROSITE" id="PS00166">
    <property type="entry name" value="ENOYL_COA_HYDRATASE"/>
    <property type="match status" value="1"/>
</dbReference>
<gene>
    <name evidence="3" type="ORF">BLA60_02655</name>
</gene>
<dbReference type="Proteomes" id="UP000185696">
    <property type="component" value="Unassembled WGS sequence"/>
</dbReference>
<dbReference type="AlphaFoldDB" id="A0A7Z0WSH0"/>
<proteinExistence type="inferred from homology"/>
<dbReference type="SUPFAM" id="SSF52096">
    <property type="entry name" value="ClpP/crotonase"/>
    <property type="match status" value="1"/>
</dbReference>
<evidence type="ECO:0000313" key="4">
    <source>
        <dbReference type="Proteomes" id="UP000185696"/>
    </source>
</evidence>
<sequence length="251" mass="26091">MSLVELTEPAPGVRLLRLADPERRNAISPRLQEDLVTAVDAVARDGDARALVVTGAGSAFCAGADLAATFGDPDRPVHVLRERLRATYDSFLRVRRLRIPTIAAVHGAAVGAGVNLALSCDLRVAGPRARFGVTFTRLGLHPGGGCTHFLVRTLGEQRALELLLDGGTLTADEAAATGLVLRVVDDPLAESLAMATRYAALDPGLAADVKHAVGIASAGAFDAVLDFEAWAQASSATTPAVADAIAAMVRR</sequence>
<evidence type="ECO:0000313" key="3">
    <source>
        <dbReference type="EMBL" id="OLF14083.1"/>
    </source>
</evidence>
<dbReference type="InterPro" id="IPR029045">
    <property type="entry name" value="ClpP/crotonase-like_dom_sf"/>
</dbReference>
<reference evidence="3 4" key="1">
    <citation type="submission" date="2016-12" db="EMBL/GenBank/DDBJ databases">
        <title>The draft genome sequence of Actinophytocola xinjiangensis.</title>
        <authorList>
            <person name="Wang W."/>
            <person name="Yuan L."/>
        </authorList>
    </citation>
    <scope>NUCLEOTIDE SEQUENCE [LARGE SCALE GENOMIC DNA]</scope>
    <source>
        <strain evidence="3 4">CGMCC 4.4663</strain>
    </source>
</reference>
<accession>A0A7Z0WSH0</accession>
<dbReference type="NCBIfam" id="NF004525">
    <property type="entry name" value="PRK05870.1"/>
    <property type="match status" value="1"/>
</dbReference>
<comment type="similarity">
    <text evidence="1 2">Belongs to the enoyl-CoA hydratase/isomerase family.</text>
</comment>
<evidence type="ECO:0000256" key="1">
    <source>
        <dbReference type="ARBA" id="ARBA00005254"/>
    </source>
</evidence>
<dbReference type="OrthoDB" id="9774843at2"/>
<comment type="caution">
    <text evidence="3">The sequence shown here is derived from an EMBL/GenBank/DDBJ whole genome shotgun (WGS) entry which is preliminary data.</text>
</comment>
<dbReference type="RefSeq" id="WP_075131031.1">
    <property type="nucleotide sequence ID" value="NZ_MSIF01000001.1"/>
</dbReference>
<dbReference type="PANTHER" id="PTHR11941">
    <property type="entry name" value="ENOYL-COA HYDRATASE-RELATED"/>
    <property type="match status" value="1"/>
</dbReference>
<protein>
    <submittedName>
        <fullName evidence="3">Enoyl-CoA hydratase</fullName>
    </submittedName>
</protein>
<dbReference type="EMBL" id="MSIF01000001">
    <property type="protein sequence ID" value="OLF14083.1"/>
    <property type="molecule type" value="Genomic_DNA"/>
</dbReference>
<dbReference type="Gene3D" id="3.90.226.10">
    <property type="entry name" value="2-enoyl-CoA Hydratase, Chain A, domain 1"/>
    <property type="match status" value="1"/>
</dbReference>
<dbReference type="GO" id="GO:0003824">
    <property type="term" value="F:catalytic activity"/>
    <property type="evidence" value="ECO:0007669"/>
    <property type="project" value="InterPro"/>
</dbReference>
<dbReference type="InterPro" id="IPR001753">
    <property type="entry name" value="Enoyl-CoA_hydra/iso"/>
</dbReference>
<name>A0A7Z0WSH0_9PSEU</name>
<dbReference type="PANTHER" id="PTHR11941:SF54">
    <property type="entry name" value="ENOYL-COA HYDRATASE, MITOCHONDRIAL"/>
    <property type="match status" value="1"/>
</dbReference>
<keyword evidence="4" id="KW-1185">Reference proteome</keyword>
<organism evidence="3 4">
    <name type="scientific">Actinophytocola xinjiangensis</name>
    <dbReference type="NCBI Taxonomy" id="485602"/>
    <lineage>
        <taxon>Bacteria</taxon>
        <taxon>Bacillati</taxon>
        <taxon>Actinomycetota</taxon>
        <taxon>Actinomycetes</taxon>
        <taxon>Pseudonocardiales</taxon>
        <taxon>Pseudonocardiaceae</taxon>
    </lineage>
</organism>